<comment type="caution">
    <text evidence="8">The sequence shown here is derived from an EMBL/GenBank/DDBJ whole genome shotgun (WGS) entry which is preliminary data.</text>
</comment>
<dbReference type="EMBL" id="CAMXCT030006689">
    <property type="protein sequence ID" value="CAL4805623.1"/>
    <property type="molecule type" value="Genomic_DNA"/>
</dbReference>
<evidence type="ECO:0000313" key="9">
    <source>
        <dbReference type="EMBL" id="CAL4805623.1"/>
    </source>
</evidence>
<evidence type="ECO:0000313" key="8">
    <source>
        <dbReference type="EMBL" id="CAI4018311.1"/>
    </source>
</evidence>
<evidence type="ECO:0000259" key="7">
    <source>
        <dbReference type="PROSITE" id="PS50011"/>
    </source>
</evidence>
<protein>
    <submittedName>
        <fullName evidence="9">Mitogen-activated protein kinase kinase kinase 2 (Arabidopsis NPK1-related protein kinase 2)</fullName>
    </submittedName>
</protein>
<dbReference type="OrthoDB" id="285405at2759"/>
<dbReference type="PANTHER" id="PTHR11584:SF369">
    <property type="entry name" value="MITOGEN-ACTIVATED PROTEIN KINASE KINASE KINASE 19-RELATED"/>
    <property type="match status" value="1"/>
</dbReference>
<dbReference type="AlphaFoldDB" id="A0A9P1GP30"/>
<dbReference type="PRINTS" id="PR00109">
    <property type="entry name" value="TYRKINASE"/>
</dbReference>
<evidence type="ECO:0000256" key="2">
    <source>
        <dbReference type="ARBA" id="ARBA00022679"/>
    </source>
</evidence>
<sequence length="472" mass="51220">MAARHLPIKKVPYSSDGSTRGTIQSSPGSRPTTPGEIKRGVSRPSSSASGRGGSTVGASLHFLPPEPPRSVSPTYQVPGAVSSPMEAVPPPPPVEPVEEVLEQEHTLDHFPSRNNPAVNDPALNVTIGQRNFGDMDNSSDEETLPPYPVAGSFSCTRGVSGVKKLSMSDSMLSAAWEQSSMLLETMSSPAAIHGTTVKWVRGENLGRGSLGNVIQALDQSTGQLFAVKEVLINTSDAADVKFKEALENEVQICSKLKHPSIVSYLGHDYIGSCLYIYLEYMIGGSMASVLQQFGAFEESLTARYTKDLLEGLAYLHTQEPPVLHRDIKSANVLMGHSANSTELCAKLADFGCSKRTDETLSTTLKGSIPWMAPEVVKNVGYGRMADVWSFGCVVLEMGTARSNPWGKFDNHMAAMYKIGMSNETPPVPETFSDIYRSFVHRCLQRDPDERDSAVSLLQHAFVQDVSHFHDDD</sequence>
<dbReference type="SMART" id="SM00220">
    <property type="entry name" value="S_TKc"/>
    <property type="match status" value="1"/>
</dbReference>
<keyword evidence="2" id="KW-0808">Transferase</keyword>
<keyword evidence="1" id="KW-0723">Serine/threonine-protein kinase</keyword>
<accession>A0A9P1GP30</accession>
<evidence type="ECO:0000256" key="5">
    <source>
        <dbReference type="ARBA" id="ARBA00022840"/>
    </source>
</evidence>
<organism evidence="8">
    <name type="scientific">Cladocopium goreaui</name>
    <dbReference type="NCBI Taxonomy" id="2562237"/>
    <lineage>
        <taxon>Eukaryota</taxon>
        <taxon>Sar</taxon>
        <taxon>Alveolata</taxon>
        <taxon>Dinophyceae</taxon>
        <taxon>Suessiales</taxon>
        <taxon>Symbiodiniaceae</taxon>
        <taxon>Cladocopium</taxon>
    </lineage>
</organism>
<dbReference type="Gene3D" id="1.10.510.10">
    <property type="entry name" value="Transferase(Phosphotransferase) domain 1"/>
    <property type="match status" value="1"/>
</dbReference>
<dbReference type="PROSITE" id="PS00108">
    <property type="entry name" value="PROTEIN_KINASE_ST"/>
    <property type="match status" value="1"/>
</dbReference>
<keyword evidence="4 9" id="KW-0418">Kinase</keyword>
<name>A0A9P1GP30_9DINO</name>
<proteinExistence type="predicted"/>
<gene>
    <name evidence="8" type="ORF">C1SCF055_LOCUS42887</name>
</gene>
<keyword evidence="3" id="KW-0547">Nucleotide-binding</keyword>
<dbReference type="EMBL" id="CAMXCT020006689">
    <property type="protein sequence ID" value="CAL1171686.1"/>
    <property type="molecule type" value="Genomic_DNA"/>
</dbReference>
<feature type="region of interest" description="Disordered" evidence="6">
    <location>
        <begin position="1"/>
        <end position="96"/>
    </location>
</feature>
<dbReference type="Pfam" id="PF00069">
    <property type="entry name" value="Pkinase"/>
    <property type="match status" value="1"/>
</dbReference>
<dbReference type="InterPro" id="IPR008271">
    <property type="entry name" value="Ser/Thr_kinase_AS"/>
</dbReference>
<feature type="compositionally biased region" description="Polar residues" evidence="6">
    <location>
        <begin position="15"/>
        <end position="32"/>
    </location>
</feature>
<dbReference type="EMBL" id="CAMXCT010006689">
    <property type="protein sequence ID" value="CAI4018311.1"/>
    <property type="molecule type" value="Genomic_DNA"/>
</dbReference>
<evidence type="ECO:0000313" key="10">
    <source>
        <dbReference type="Proteomes" id="UP001152797"/>
    </source>
</evidence>
<evidence type="ECO:0000256" key="6">
    <source>
        <dbReference type="SAM" id="MobiDB-lite"/>
    </source>
</evidence>
<dbReference type="GO" id="GO:0004674">
    <property type="term" value="F:protein serine/threonine kinase activity"/>
    <property type="evidence" value="ECO:0007669"/>
    <property type="project" value="UniProtKB-KW"/>
</dbReference>
<keyword evidence="10" id="KW-1185">Reference proteome</keyword>
<dbReference type="CDD" id="cd06606">
    <property type="entry name" value="STKc_MAPKKK"/>
    <property type="match status" value="1"/>
</dbReference>
<evidence type="ECO:0000256" key="3">
    <source>
        <dbReference type="ARBA" id="ARBA00022741"/>
    </source>
</evidence>
<reference evidence="8" key="1">
    <citation type="submission" date="2022-10" db="EMBL/GenBank/DDBJ databases">
        <authorList>
            <person name="Chen Y."/>
            <person name="Dougan E. K."/>
            <person name="Chan C."/>
            <person name="Rhodes N."/>
            <person name="Thang M."/>
        </authorList>
    </citation>
    <scope>NUCLEOTIDE SEQUENCE</scope>
</reference>
<evidence type="ECO:0000256" key="1">
    <source>
        <dbReference type="ARBA" id="ARBA00022527"/>
    </source>
</evidence>
<reference evidence="9 10" key="2">
    <citation type="submission" date="2024-05" db="EMBL/GenBank/DDBJ databases">
        <authorList>
            <person name="Chen Y."/>
            <person name="Shah S."/>
            <person name="Dougan E. K."/>
            <person name="Thang M."/>
            <person name="Chan C."/>
        </authorList>
    </citation>
    <scope>NUCLEOTIDE SEQUENCE [LARGE SCALE GENOMIC DNA]</scope>
</reference>
<dbReference type="InterPro" id="IPR000719">
    <property type="entry name" value="Prot_kinase_dom"/>
</dbReference>
<dbReference type="PANTHER" id="PTHR11584">
    <property type="entry name" value="SERINE/THREONINE PROTEIN KINASE"/>
    <property type="match status" value="1"/>
</dbReference>
<evidence type="ECO:0000256" key="4">
    <source>
        <dbReference type="ARBA" id="ARBA00022777"/>
    </source>
</evidence>
<feature type="domain" description="Protein kinase" evidence="7">
    <location>
        <begin position="199"/>
        <end position="462"/>
    </location>
</feature>
<dbReference type="PROSITE" id="PS50011">
    <property type="entry name" value="PROTEIN_KINASE_DOM"/>
    <property type="match status" value="1"/>
</dbReference>
<dbReference type="SUPFAM" id="SSF56112">
    <property type="entry name" value="Protein kinase-like (PK-like)"/>
    <property type="match status" value="1"/>
</dbReference>
<dbReference type="InterPro" id="IPR011009">
    <property type="entry name" value="Kinase-like_dom_sf"/>
</dbReference>
<dbReference type="GO" id="GO:0005524">
    <property type="term" value="F:ATP binding"/>
    <property type="evidence" value="ECO:0007669"/>
    <property type="project" value="UniProtKB-KW"/>
</dbReference>
<dbReference type="InterPro" id="IPR001245">
    <property type="entry name" value="Ser-Thr/Tyr_kinase_cat_dom"/>
</dbReference>
<keyword evidence="5" id="KW-0067">ATP-binding</keyword>
<dbReference type="Proteomes" id="UP001152797">
    <property type="component" value="Unassembled WGS sequence"/>
</dbReference>